<dbReference type="InterPro" id="IPR051468">
    <property type="entry name" value="Fungal_SecMetab_SDRs"/>
</dbReference>
<comment type="similarity">
    <text evidence="1">Belongs to the short-chain dehydrogenases/reductases (SDR) family.</text>
</comment>
<dbReference type="OrthoDB" id="1933717at2759"/>
<dbReference type="GO" id="GO:0005737">
    <property type="term" value="C:cytoplasm"/>
    <property type="evidence" value="ECO:0007669"/>
    <property type="project" value="TreeGrafter"/>
</dbReference>
<dbReference type="Pfam" id="PF00106">
    <property type="entry name" value="adh_short"/>
    <property type="match status" value="1"/>
</dbReference>
<gene>
    <name evidence="2" type="ORF">M406DRAFT_70969</name>
</gene>
<accession>A0A9P5CMU7</accession>
<dbReference type="InterPro" id="IPR002347">
    <property type="entry name" value="SDR_fam"/>
</dbReference>
<keyword evidence="3" id="KW-1185">Reference proteome</keyword>
<reference evidence="2" key="1">
    <citation type="journal article" date="2020" name="Phytopathology">
        <title>Genome sequence of the chestnut blight fungus Cryphonectria parasitica EP155: A fundamental resource for an archetypical invasive plant pathogen.</title>
        <authorList>
            <person name="Crouch J.A."/>
            <person name="Dawe A."/>
            <person name="Aerts A."/>
            <person name="Barry K."/>
            <person name="Churchill A.C.L."/>
            <person name="Grimwood J."/>
            <person name="Hillman B."/>
            <person name="Milgroom M.G."/>
            <person name="Pangilinan J."/>
            <person name="Smith M."/>
            <person name="Salamov A."/>
            <person name="Schmutz J."/>
            <person name="Yadav J."/>
            <person name="Grigoriev I.V."/>
            <person name="Nuss D."/>
        </authorList>
    </citation>
    <scope>NUCLEOTIDE SEQUENCE</scope>
    <source>
        <strain evidence="2">EP155</strain>
    </source>
</reference>
<sequence>MASKTIILVTGGNSGIGYETVALLSKESADYHVLMGSRSVEKGQKALEDMKSAHGDSLKGTISVVQIDVSDEKSILALKDHIETQFGKLDVLINNAGIIVYQQMSLLEQLRKTFETNVFGTMLLSETLEPLLQKSSKPYLIYVSSGQGSITQKLLPDYEAAKLRADPYRMSKAALNMLSATHRRHWSEWGCRVLAFDPGFCVSNLTGAKGREMRKSLGARDPSQPAATLVDVVGGGKDAFFEKSGMLDVDGALVPW</sequence>
<dbReference type="GO" id="GO:0016491">
    <property type="term" value="F:oxidoreductase activity"/>
    <property type="evidence" value="ECO:0007669"/>
    <property type="project" value="TreeGrafter"/>
</dbReference>
<dbReference type="GeneID" id="63842513"/>
<proteinExistence type="inferred from homology"/>
<dbReference type="GO" id="GO:0019748">
    <property type="term" value="P:secondary metabolic process"/>
    <property type="evidence" value="ECO:0007669"/>
    <property type="project" value="TreeGrafter"/>
</dbReference>
<dbReference type="Proteomes" id="UP000803844">
    <property type="component" value="Unassembled WGS sequence"/>
</dbReference>
<organism evidence="2 3">
    <name type="scientific">Cryphonectria parasitica (strain ATCC 38755 / EP155)</name>
    <dbReference type="NCBI Taxonomy" id="660469"/>
    <lineage>
        <taxon>Eukaryota</taxon>
        <taxon>Fungi</taxon>
        <taxon>Dikarya</taxon>
        <taxon>Ascomycota</taxon>
        <taxon>Pezizomycotina</taxon>
        <taxon>Sordariomycetes</taxon>
        <taxon>Sordariomycetidae</taxon>
        <taxon>Diaporthales</taxon>
        <taxon>Cryphonectriaceae</taxon>
        <taxon>Cryphonectria-Endothia species complex</taxon>
        <taxon>Cryphonectria</taxon>
    </lineage>
</organism>
<dbReference type="EMBL" id="MU032348">
    <property type="protein sequence ID" value="KAF3764493.1"/>
    <property type="molecule type" value="Genomic_DNA"/>
</dbReference>
<dbReference type="PANTHER" id="PTHR43544:SF32">
    <property type="entry name" value="CHAIN DEHYDROGENASE, PUTATIVE (AFU_ORTHOLOGUE AFUA_5G01530)-RELATED"/>
    <property type="match status" value="1"/>
</dbReference>
<evidence type="ECO:0000256" key="1">
    <source>
        <dbReference type="ARBA" id="ARBA00006484"/>
    </source>
</evidence>
<evidence type="ECO:0000313" key="3">
    <source>
        <dbReference type="Proteomes" id="UP000803844"/>
    </source>
</evidence>
<dbReference type="PANTHER" id="PTHR43544">
    <property type="entry name" value="SHORT-CHAIN DEHYDROGENASE/REDUCTASE"/>
    <property type="match status" value="1"/>
</dbReference>
<evidence type="ECO:0008006" key="4">
    <source>
        <dbReference type="Google" id="ProtNLM"/>
    </source>
</evidence>
<dbReference type="Gene3D" id="3.40.50.720">
    <property type="entry name" value="NAD(P)-binding Rossmann-like Domain"/>
    <property type="match status" value="1"/>
</dbReference>
<dbReference type="RefSeq" id="XP_040775454.1">
    <property type="nucleotide sequence ID" value="XM_040925384.1"/>
</dbReference>
<name>A0A9P5CMU7_CRYP1</name>
<dbReference type="InterPro" id="IPR036291">
    <property type="entry name" value="NAD(P)-bd_dom_sf"/>
</dbReference>
<protein>
    <recommendedName>
        <fullName evidence="4">Short chain dehydrogenase</fullName>
    </recommendedName>
</protein>
<dbReference type="AlphaFoldDB" id="A0A9P5CMU7"/>
<dbReference type="PRINTS" id="PR00081">
    <property type="entry name" value="GDHRDH"/>
</dbReference>
<evidence type="ECO:0000313" key="2">
    <source>
        <dbReference type="EMBL" id="KAF3764493.1"/>
    </source>
</evidence>
<comment type="caution">
    <text evidence="2">The sequence shown here is derived from an EMBL/GenBank/DDBJ whole genome shotgun (WGS) entry which is preliminary data.</text>
</comment>
<dbReference type="SUPFAM" id="SSF51735">
    <property type="entry name" value="NAD(P)-binding Rossmann-fold domains"/>
    <property type="match status" value="1"/>
</dbReference>